<sequence>MPCKVPFACPQCLHRTAMFRRALTGIWSPIISLCLRRPLITKRKLNIRTFTMNQFPPPSNAKLETYSVKGIKVIERFFDLPLDYSDPDGEKIRVFARNLIPKSKAKTAKDEEELPYLVYLQGGPGYEIPFPNISGYAAEIHEQGYQTLWMDPRGTGLSTHISPESLPAHLTTDQTIADYLKFFRADSIVKDCEAIREILLGHKPSPEDRKWTILGQSFGGFCAITYLSFHSEGLKEVFTTGGLAPLVDQPDSVYAATVLRVMKRNKTYYDKYPQDIQRVRNIMSYLETNEVSVSNGGRLSPNRFQHLGMDFGMHGGIDRVHQLVFRAANDLDTFGHLTYKTIQLVEQAQSFDGNPIFSILHEAIYCQGHASKWAATRTLQDYPQFCWSSVKHLADSEPIYFTGEMIFPSMFDDYANLRPLKGAAEIIAQYDGWGQLFDLQQLSKNEVKVSSVSYFDDMYVDFDLAQDTAAKIKNTEQYVTNQLVHSGLRADPKDVMKHLFQLSKREYD</sequence>
<keyword evidence="2" id="KW-0378">Hydrolase</keyword>
<evidence type="ECO:0000313" key="5">
    <source>
        <dbReference type="Proteomes" id="UP000812287"/>
    </source>
</evidence>
<dbReference type="GO" id="GO:0006508">
    <property type="term" value="P:proteolysis"/>
    <property type="evidence" value="ECO:0007669"/>
    <property type="project" value="InterPro"/>
</dbReference>
<dbReference type="SUPFAM" id="SSF53474">
    <property type="entry name" value="alpha/beta-Hydrolases"/>
    <property type="match status" value="1"/>
</dbReference>
<dbReference type="Gene3D" id="3.40.50.1820">
    <property type="entry name" value="alpha/beta hydrolase"/>
    <property type="match status" value="1"/>
</dbReference>
<organism evidence="4 5">
    <name type="scientific">Guyanagaster necrorhizus</name>
    <dbReference type="NCBI Taxonomy" id="856835"/>
    <lineage>
        <taxon>Eukaryota</taxon>
        <taxon>Fungi</taxon>
        <taxon>Dikarya</taxon>
        <taxon>Basidiomycota</taxon>
        <taxon>Agaricomycotina</taxon>
        <taxon>Agaricomycetes</taxon>
        <taxon>Agaricomycetidae</taxon>
        <taxon>Agaricales</taxon>
        <taxon>Marasmiineae</taxon>
        <taxon>Physalacriaceae</taxon>
        <taxon>Guyanagaster</taxon>
    </lineage>
</organism>
<comment type="caution">
    <text evidence="4">The sequence shown here is derived from an EMBL/GenBank/DDBJ whole genome shotgun (WGS) entry which is preliminary data.</text>
</comment>
<evidence type="ECO:0000313" key="4">
    <source>
        <dbReference type="EMBL" id="KAG7449827.1"/>
    </source>
</evidence>
<dbReference type="Proteomes" id="UP000812287">
    <property type="component" value="Unassembled WGS sequence"/>
</dbReference>
<proteinExistence type="inferred from homology"/>
<reference evidence="4" key="1">
    <citation type="submission" date="2020-11" db="EMBL/GenBank/DDBJ databases">
        <title>Adaptations for nitrogen fixation in a non-lichenized fungal sporocarp promotes dispersal by wood-feeding termites.</title>
        <authorList>
            <consortium name="DOE Joint Genome Institute"/>
            <person name="Koch R.A."/>
            <person name="Yoon G."/>
            <person name="Arayal U."/>
            <person name="Lail K."/>
            <person name="Amirebrahimi M."/>
            <person name="Labutti K."/>
            <person name="Lipzen A."/>
            <person name="Riley R."/>
            <person name="Barry K."/>
            <person name="Henrissat B."/>
            <person name="Grigoriev I.V."/>
            <person name="Herr J.R."/>
            <person name="Aime M.C."/>
        </authorList>
    </citation>
    <scope>NUCLEOTIDE SEQUENCE</scope>
    <source>
        <strain evidence="4">MCA 3950</strain>
    </source>
</reference>
<evidence type="ECO:0000259" key="3">
    <source>
        <dbReference type="Pfam" id="PF00561"/>
    </source>
</evidence>
<dbReference type="EMBL" id="MU250527">
    <property type="protein sequence ID" value="KAG7449827.1"/>
    <property type="molecule type" value="Genomic_DNA"/>
</dbReference>
<dbReference type="InterPro" id="IPR002410">
    <property type="entry name" value="Peptidase_S33"/>
</dbReference>
<dbReference type="InterPro" id="IPR029058">
    <property type="entry name" value="AB_hydrolase_fold"/>
</dbReference>
<dbReference type="PRINTS" id="PR00793">
    <property type="entry name" value="PROAMNOPTASE"/>
</dbReference>
<dbReference type="GeneID" id="66103884"/>
<dbReference type="Pfam" id="PF00561">
    <property type="entry name" value="Abhydrolase_1"/>
    <property type="match status" value="1"/>
</dbReference>
<gene>
    <name evidence="4" type="ORF">BT62DRAFT_609143</name>
</gene>
<dbReference type="PANTHER" id="PTHR43248">
    <property type="entry name" value="2-SUCCINYL-6-HYDROXY-2,4-CYCLOHEXADIENE-1-CARBOXYLATE SYNTHASE"/>
    <property type="match status" value="1"/>
</dbReference>
<evidence type="ECO:0000256" key="1">
    <source>
        <dbReference type="ARBA" id="ARBA00010088"/>
    </source>
</evidence>
<accession>A0A9P8AXD5</accession>
<dbReference type="OrthoDB" id="1898734at2759"/>
<keyword evidence="5" id="KW-1185">Reference proteome</keyword>
<name>A0A9P8AXD5_9AGAR</name>
<comment type="similarity">
    <text evidence="1">Belongs to the peptidase S33 family.</text>
</comment>
<feature type="domain" description="AB hydrolase-1" evidence="3">
    <location>
        <begin position="117"/>
        <end position="282"/>
    </location>
</feature>
<dbReference type="InterPro" id="IPR051601">
    <property type="entry name" value="Serine_prot/Carboxylest_S33"/>
</dbReference>
<dbReference type="AlphaFoldDB" id="A0A9P8AXD5"/>
<dbReference type="PANTHER" id="PTHR43248:SF2">
    <property type="entry name" value="PROLYL AMINOPEPTIDASE"/>
    <property type="match status" value="1"/>
</dbReference>
<dbReference type="InterPro" id="IPR000073">
    <property type="entry name" value="AB_hydrolase_1"/>
</dbReference>
<protein>
    <submittedName>
        <fullName evidence="4">Alpha/beta-hydrolase</fullName>
    </submittedName>
</protein>
<dbReference type="GO" id="GO:0008233">
    <property type="term" value="F:peptidase activity"/>
    <property type="evidence" value="ECO:0007669"/>
    <property type="project" value="InterPro"/>
</dbReference>
<evidence type="ECO:0000256" key="2">
    <source>
        <dbReference type="ARBA" id="ARBA00022801"/>
    </source>
</evidence>
<dbReference type="RefSeq" id="XP_043043327.1">
    <property type="nucleotide sequence ID" value="XM_043181588.1"/>
</dbReference>